<dbReference type="EMBL" id="JBHSXQ010000001">
    <property type="protein sequence ID" value="MFC6903633.1"/>
    <property type="molecule type" value="Genomic_DNA"/>
</dbReference>
<gene>
    <name evidence="3" type="ORF">ACFQGH_00295</name>
</gene>
<organism evidence="3 4">
    <name type="scientific">Halalkalicoccus tibetensis</name>
    <dbReference type="NCBI Taxonomy" id="175632"/>
    <lineage>
        <taxon>Archaea</taxon>
        <taxon>Methanobacteriati</taxon>
        <taxon>Methanobacteriota</taxon>
        <taxon>Stenosarchaea group</taxon>
        <taxon>Halobacteria</taxon>
        <taxon>Halobacteriales</taxon>
        <taxon>Halococcaceae</taxon>
        <taxon>Halalkalicoccus</taxon>
    </lineage>
</organism>
<feature type="region of interest" description="Disordered" evidence="1">
    <location>
        <begin position="72"/>
        <end position="92"/>
    </location>
</feature>
<feature type="domain" description="DUF5808" evidence="2">
    <location>
        <begin position="36"/>
        <end position="56"/>
    </location>
</feature>
<sequence length="92" mass="10216">MAEKPDSGTLFGLPYNFERPSVGRLLAAYWQPGKGMLVEKPFGVGYTLNLASWRSWIVLLVAAALLMNERSGTEEVEEADEEEEPVEVVVDD</sequence>
<dbReference type="RefSeq" id="WP_340602125.1">
    <property type="nucleotide sequence ID" value="NZ_JBBMXV010000001.1"/>
</dbReference>
<evidence type="ECO:0000313" key="3">
    <source>
        <dbReference type="EMBL" id="MFC6903633.1"/>
    </source>
</evidence>
<dbReference type="Pfam" id="PF19124">
    <property type="entry name" value="DUF5808"/>
    <property type="match status" value="1"/>
</dbReference>
<keyword evidence="4" id="KW-1185">Reference proteome</keyword>
<dbReference type="Proteomes" id="UP001596312">
    <property type="component" value="Unassembled WGS sequence"/>
</dbReference>
<proteinExistence type="predicted"/>
<accession>A0ABD5UZZ2</accession>
<feature type="compositionally biased region" description="Acidic residues" evidence="1">
    <location>
        <begin position="74"/>
        <end position="92"/>
    </location>
</feature>
<evidence type="ECO:0000313" key="4">
    <source>
        <dbReference type="Proteomes" id="UP001596312"/>
    </source>
</evidence>
<reference evidence="3 4" key="1">
    <citation type="journal article" date="2019" name="Int. J. Syst. Evol. Microbiol.">
        <title>The Global Catalogue of Microorganisms (GCM) 10K type strain sequencing project: providing services to taxonomists for standard genome sequencing and annotation.</title>
        <authorList>
            <consortium name="The Broad Institute Genomics Platform"/>
            <consortium name="The Broad Institute Genome Sequencing Center for Infectious Disease"/>
            <person name="Wu L."/>
            <person name="Ma J."/>
        </authorList>
    </citation>
    <scope>NUCLEOTIDE SEQUENCE [LARGE SCALE GENOMIC DNA]</scope>
    <source>
        <strain evidence="3 4">CGMCC 1.3240</strain>
    </source>
</reference>
<dbReference type="AlphaFoldDB" id="A0ABD5UZZ2"/>
<protein>
    <submittedName>
        <fullName evidence="3">DUF5808 domain-containing protein</fullName>
    </submittedName>
</protein>
<name>A0ABD5UZZ2_9EURY</name>
<evidence type="ECO:0000259" key="2">
    <source>
        <dbReference type="Pfam" id="PF19124"/>
    </source>
</evidence>
<dbReference type="InterPro" id="IPR043831">
    <property type="entry name" value="DUF5808"/>
</dbReference>
<evidence type="ECO:0000256" key="1">
    <source>
        <dbReference type="SAM" id="MobiDB-lite"/>
    </source>
</evidence>
<comment type="caution">
    <text evidence="3">The sequence shown here is derived from an EMBL/GenBank/DDBJ whole genome shotgun (WGS) entry which is preliminary data.</text>
</comment>